<dbReference type="PANTHER" id="PTHR20948:SF2">
    <property type="entry name" value="TRANSMEMBRANE PROTEIN 164"/>
    <property type="match status" value="1"/>
</dbReference>
<protein>
    <recommendedName>
        <fullName evidence="4">Transmembrane protein 164</fullName>
    </recommendedName>
</protein>
<evidence type="ECO:0000313" key="3">
    <source>
        <dbReference type="Proteomes" id="UP000215335"/>
    </source>
</evidence>
<dbReference type="EMBL" id="NNAY01003547">
    <property type="protein sequence ID" value="OXU19223.1"/>
    <property type="molecule type" value="Genomic_DNA"/>
</dbReference>
<proteinExistence type="predicted"/>
<dbReference type="PANTHER" id="PTHR20948">
    <property type="entry name" value="TRANSMEMBRANE PROTEIN 164"/>
    <property type="match status" value="1"/>
</dbReference>
<keyword evidence="1" id="KW-0472">Membrane</keyword>
<keyword evidence="3" id="KW-1185">Reference proteome</keyword>
<feature type="transmembrane region" description="Helical" evidence="1">
    <location>
        <begin position="122"/>
        <end position="140"/>
    </location>
</feature>
<feature type="transmembrane region" description="Helical" evidence="1">
    <location>
        <begin position="152"/>
        <end position="169"/>
    </location>
</feature>
<dbReference type="AlphaFoldDB" id="A0A232ELI4"/>
<feature type="transmembrane region" description="Helical" evidence="1">
    <location>
        <begin position="190"/>
        <end position="209"/>
    </location>
</feature>
<evidence type="ECO:0000256" key="1">
    <source>
        <dbReference type="SAM" id="Phobius"/>
    </source>
</evidence>
<dbReference type="OrthoDB" id="17328at2759"/>
<name>A0A232ELI4_9HYME</name>
<dbReference type="InterPro" id="IPR026508">
    <property type="entry name" value="TMEM164"/>
</dbReference>
<evidence type="ECO:0000313" key="2">
    <source>
        <dbReference type="EMBL" id="OXU19223.1"/>
    </source>
</evidence>
<reference evidence="2 3" key="1">
    <citation type="journal article" date="2017" name="Curr. Biol.">
        <title>The Evolution of Venom by Co-option of Single-Copy Genes.</title>
        <authorList>
            <person name="Martinson E.O."/>
            <person name="Mrinalini"/>
            <person name="Kelkar Y.D."/>
            <person name="Chang C.H."/>
            <person name="Werren J.H."/>
        </authorList>
    </citation>
    <scope>NUCLEOTIDE SEQUENCE [LARGE SCALE GENOMIC DNA]</scope>
    <source>
        <strain evidence="2 3">Alberta</strain>
        <tissue evidence="2">Whole body</tissue>
    </source>
</reference>
<sequence>MFEWAYTGVNASIPRNVGPECASYLSMKRRVIETLLISIYIAFLMIWSLKRMTLPKSVPYVQKARRGKIILLTMMSLVFGVEIGFKLSGRTFVYILNPCHIITIAEIYLLAAEPNSPKITAIFRMVVSGLNGPVLAYVFPETDCRPMFADKAVYYIQHGLMAVIPYYLARLGGAYSIEPLCDMSWSIFGYALNLAYHFWVLQIVGMLVQVNLSHMLCPAILDPFEGQNYRLWATCHQLLLIPLLYKIFYVGADFFLTKCPLTRVKPTLDYMFVEEFSKPKNMCKSNEISEGCENGHRHRE</sequence>
<dbReference type="Pfam" id="PF14808">
    <property type="entry name" value="TMEM164"/>
    <property type="match status" value="1"/>
</dbReference>
<feature type="transmembrane region" description="Helical" evidence="1">
    <location>
        <begin position="69"/>
        <end position="85"/>
    </location>
</feature>
<accession>A0A232ELI4</accession>
<feature type="transmembrane region" description="Helical" evidence="1">
    <location>
        <begin position="91"/>
        <end position="110"/>
    </location>
</feature>
<organism evidence="2 3">
    <name type="scientific">Trichomalopsis sarcophagae</name>
    <dbReference type="NCBI Taxonomy" id="543379"/>
    <lineage>
        <taxon>Eukaryota</taxon>
        <taxon>Metazoa</taxon>
        <taxon>Ecdysozoa</taxon>
        <taxon>Arthropoda</taxon>
        <taxon>Hexapoda</taxon>
        <taxon>Insecta</taxon>
        <taxon>Pterygota</taxon>
        <taxon>Neoptera</taxon>
        <taxon>Endopterygota</taxon>
        <taxon>Hymenoptera</taxon>
        <taxon>Apocrita</taxon>
        <taxon>Proctotrupomorpha</taxon>
        <taxon>Chalcidoidea</taxon>
        <taxon>Pteromalidae</taxon>
        <taxon>Pteromalinae</taxon>
        <taxon>Trichomalopsis</taxon>
    </lineage>
</organism>
<keyword evidence="1" id="KW-0812">Transmembrane</keyword>
<evidence type="ECO:0008006" key="4">
    <source>
        <dbReference type="Google" id="ProtNLM"/>
    </source>
</evidence>
<keyword evidence="1" id="KW-1133">Transmembrane helix</keyword>
<gene>
    <name evidence="2" type="ORF">TSAR_001455</name>
</gene>
<feature type="transmembrane region" description="Helical" evidence="1">
    <location>
        <begin position="31"/>
        <end position="49"/>
    </location>
</feature>
<dbReference type="Proteomes" id="UP000215335">
    <property type="component" value="Unassembled WGS sequence"/>
</dbReference>
<comment type="caution">
    <text evidence="2">The sequence shown here is derived from an EMBL/GenBank/DDBJ whole genome shotgun (WGS) entry which is preliminary data.</text>
</comment>